<dbReference type="EMBL" id="JANPWB010000004">
    <property type="protein sequence ID" value="KAJ1193211.1"/>
    <property type="molecule type" value="Genomic_DNA"/>
</dbReference>
<keyword evidence="6" id="KW-0732">Signal</keyword>
<dbReference type="GO" id="GO:0006508">
    <property type="term" value="P:proteolysis"/>
    <property type="evidence" value="ECO:0007669"/>
    <property type="project" value="UniProtKB-KW"/>
</dbReference>
<evidence type="ECO:0000256" key="2">
    <source>
        <dbReference type="ARBA" id="ARBA00010918"/>
    </source>
</evidence>
<dbReference type="PANTHER" id="PTHR12053">
    <property type="entry name" value="PROTEASE FAMILY M28 PLASMA GLUTAMATE CARBOXYPEPTIDASE-RELATED"/>
    <property type="match status" value="1"/>
</dbReference>
<dbReference type="Gene3D" id="3.50.30.30">
    <property type="match status" value="1"/>
</dbReference>
<comment type="similarity">
    <text evidence="2">Belongs to the peptidase M28 family.</text>
</comment>
<dbReference type="GO" id="GO:0070573">
    <property type="term" value="F:metallodipeptidase activity"/>
    <property type="evidence" value="ECO:0007669"/>
    <property type="project" value="InterPro"/>
</dbReference>
<feature type="non-terminal residue" evidence="12">
    <location>
        <position position="1"/>
    </location>
</feature>
<evidence type="ECO:0000313" key="12">
    <source>
        <dbReference type="EMBL" id="KAJ1193211.1"/>
    </source>
</evidence>
<sequence length="68" mass="7297">ITAEAMLVTSFEELHARAAEAKGKIVVYNQPYISYGESVKYRAFGAVEAAKVGAVASLIKSIAPFSIY</sequence>
<keyword evidence="13" id="KW-1185">Reference proteome</keyword>
<keyword evidence="3" id="KW-0964">Secreted</keyword>
<feature type="non-terminal residue" evidence="12">
    <location>
        <position position="68"/>
    </location>
</feature>
<evidence type="ECO:0000256" key="7">
    <source>
        <dbReference type="ARBA" id="ARBA00022801"/>
    </source>
</evidence>
<dbReference type="PANTHER" id="PTHR12053:SF3">
    <property type="entry name" value="CARBOXYPEPTIDASE Q"/>
    <property type="match status" value="1"/>
</dbReference>
<accession>A0AAV7UXU6</accession>
<evidence type="ECO:0000256" key="3">
    <source>
        <dbReference type="ARBA" id="ARBA00022525"/>
    </source>
</evidence>
<gene>
    <name evidence="12" type="ORF">NDU88_002516</name>
</gene>
<name>A0AAV7UXU6_PLEWA</name>
<keyword evidence="10" id="KW-0865">Zymogen</keyword>
<keyword evidence="9" id="KW-0482">Metalloprotease</keyword>
<dbReference type="InterPro" id="IPR039866">
    <property type="entry name" value="CPQ"/>
</dbReference>
<comment type="caution">
    <text evidence="12">The sequence shown here is derived from an EMBL/GenBank/DDBJ whole genome shotgun (WGS) entry which is preliminary data.</text>
</comment>
<evidence type="ECO:0000256" key="8">
    <source>
        <dbReference type="ARBA" id="ARBA00022833"/>
    </source>
</evidence>
<dbReference type="AlphaFoldDB" id="A0AAV7UXU6"/>
<comment type="subcellular location">
    <subcellularLocation>
        <location evidence="1">Secreted</location>
    </subcellularLocation>
</comment>
<keyword evidence="11" id="KW-0325">Glycoprotein</keyword>
<dbReference type="Proteomes" id="UP001066276">
    <property type="component" value="Chromosome 2_2"/>
</dbReference>
<proteinExistence type="inferred from homology"/>
<dbReference type="GO" id="GO:0005615">
    <property type="term" value="C:extracellular space"/>
    <property type="evidence" value="ECO:0007669"/>
    <property type="project" value="TreeGrafter"/>
</dbReference>
<reference evidence="12" key="1">
    <citation type="journal article" date="2022" name="bioRxiv">
        <title>Sequencing and chromosome-scale assembly of the giantPleurodeles waltlgenome.</title>
        <authorList>
            <person name="Brown T."/>
            <person name="Elewa A."/>
            <person name="Iarovenko S."/>
            <person name="Subramanian E."/>
            <person name="Araus A.J."/>
            <person name="Petzold A."/>
            <person name="Susuki M."/>
            <person name="Suzuki K.-i.T."/>
            <person name="Hayashi T."/>
            <person name="Toyoda A."/>
            <person name="Oliveira C."/>
            <person name="Osipova E."/>
            <person name="Leigh N.D."/>
            <person name="Simon A."/>
            <person name="Yun M.H."/>
        </authorList>
    </citation>
    <scope>NUCLEOTIDE SEQUENCE</scope>
    <source>
        <strain evidence="12">20211129_DDA</strain>
        <tissue evidence="12">Liver</tissue>
    </source>
</reference>
<organism evidence="12 13">
    <name type="scientific">Pleurodeles waltl</name>
    <name type="common">Iberian ribbed newt</name>
    <dbReference type="NCBI Taxonomy" id="8319"/>
    <lineage>
        <taxon>Eukaryota</taxon>
        <taxon>Metazoa</taxon>
        <taxon>Chordata</taxon>
        <taxon>Craniata</taxon>
        <taxon>Vertebrata</taxon>
        <taxon>Euteleostomi</taxon>
        <taxon>Amphibia</taxon>
        <taxon>Batrachia</taxon>
        <taxon>Caudata</taxon>
        <taxon>Salamandroidea</taxon>
        <taxon>Salamandridae</taxon>
        <taxon>Pleurodelinae</taxon>
        <taxon>Pleurodeles</taxon>
    </lineage>
</organism>
<evidence type="ECO:0000256" key="9">
    <source>
        <dbReference type="ARBA" id="ARBA00023049"/>
    </source>
</evidence>
<dbReference type="GO" id="GO:0046872">
    <property type="term" value="F:metal ion binding"/>
    <property type="evidence" value="ECO:0007669"/>
    <property type="project" value="UniProtKB-KW"/>
</dbReference>
<evidence type="ECO:0000313" key="13">
    <source>
        <dbReference type="Proteomes" id="UP001066276"/>
    </source>
</evidence>
<evidence type="ECO:0000256" key="6">
    <source>
        <dbReference type="ARBA" id="ARBA00022729"/>
    </source>
</evidence>
<evidence type="ECO:0000256" key="10">
    <source>
        <dbReference type="ARBA" id="ARBA00023145"/>
    </source>
</evidence>
<keyword evidence="8" id="KW-0862">Zinc</keyword>
<dbReference type="GO" id="GO:0043171">
    <property type="term" value="P:peptide catabolic process"/>
    <property type="evidence" value="ECO:0007669"/>
    <property type="project" value="TreeGrafter"/>
</dbReference>
<keyword evidence="5" id="KW-0479">Metal-binding</keyword>
<keyword evidence="7" id="KW-0378">Hydrolase</keyword>
<protein>
    <submittedName>
        <fullName evidence="12">Uncharacterized protein</fullName>
    </submittedName>
</protein>
<evidence type="ECO:0000256" key="1">
    <source>
        <dbReference type="ARBA" id="ARBA00004613"/>
    </source>
</evidence>
<evidence type="ECO:0000256" key="5">
    <source>
        <dbReference type="ARBA" id="ARBA00022723"/>
    </source>
</evidence>
<evidence type="ECO:0000256" key="11">
    <source>
        <dbReference type="ARBA" id="ARBA00023180"/>
    </source>
</evidence>
<keyword evidence="4" id="KW-0645">Protease</keyword>
<evidence type="ECO:0000256" key="4">
    <source>
        <dbReference type="ARBA" id="ARBA00022670"/>
    </source>
</evidence>